<dbReference type="PROSITE" id="PS50889">
    <property type="entry name" value="S4"/>
    <property type="match status" value="1"/>
</dbReference>
<feature type="domain" description="RNA-binding S4" evidence="10">
    <location>
        <begin position="111"/>
        <end position="175"/>
    </location>
</feature>
<evidence type="ECO:0000256" key="9">
    <source>
        <dbReference type="SAM" id="MobiDB-lite"/>
    </source>
</evidence>
<dbReference type="InterPro" id="IPR036986">
    <property type="entry name" value="S4_RNA-bd_sf"/>
</dbReference>
<dbReference type="InterPro" id="IPR018079">
    <property type="entry name" value="Ribosomal_uS4_CS"/>
</dbReference>
<evidence type="ECO:0000256" key="4">
    <source>
        <dbReference type="ARBA" id="ARBA00022980"/>
    </source>
</evidence>
<gene>
    <name evidence="7 12" type="primary">rps4</name>
</gene>
<dbReference type="Gene3D" id="3.10.290.10">
    <property type="entry name" value="RNA-binding S4 domain"/>
    <property type="match status" value="1"/>
</dbReference>
<protein>
    <recommendedName>
        <fullName evidence="6 7">Small ribosomal subunit protein uS4c</fullName>
    </recommendedName>
</protein>
<keyword evidence="12" id="KW-0150">Chloroplast</keyword>
<evidence type="ECO:0000313" key="12">
    <source>
        <dbReference type="EMBL" id="QJE70472.1"/>
    </source>
</evidence>
<evidence type="ECO:0000259" key="11">
    <source>
        <dbReference type="SMART" id="SM01390"/>
    </source>
</evidence>
<accession>A0A6M3U8X9</accession>
<evidence type="ECO:0000256" key="1">
    <source>
        <dbReference type="ARBA" id="ARBA00007465"/>
    </source>
</evidence>
<evidence type="ECO:0000256" key="3">
    <source>
        <dbReference type="ARBA" id="ARBA00022884"/>
    </source>
</evidence>
<dbReference type="GO" id="GO:0009507">
    <property type="term" value="C:chloroplast"/>
    <property type="evidence" value="ECO:0007669"/>
    <property type="project" value="UniProtKB-SubCell"/>
</dbReference>
<dbReference type="InterPro" id="IPR001912">
    <property type="entry name" value="Ribosomal_uS4_N"/>
</dbReference>
<comment type="function">
    <text evidence="7">With S5 and S12 plays an important role in translational accuracy.</text>
</comment>
<dbReference type="GO" id="GO:0019843">
    <property type="term" value="F:rRNA binding"/>
    <property type="evidence" value="ECO:0007669"/>
    <property type="project" value="UniProtKB-UniRule"/>
</dbReference>
<feature type="region of interest" description="Disordered" evidence="9">
    <location>
        <begin position="20"/>
        <end position="55"/>
    </location>
</feature>
<comment type="subcellular location">
    <subcellularLocation>
        <location evidence="7">Plastid</location>
        <location evidence="7">Chloroplast</location>
    </subcellularLocation>
</comment>
<dbReference type="InterPro" id="IPR002942">
    <property type="entry name" value="S4_RNA-bd"/>
</dbReference>
<dbReference type="Gene3D" id="1.10.1050.10">
    <property type="entry name" value="Ribosomal Protein S4 Delta 41, Chain A, domain 1"/>
    <property type="match status" value="1"/>
</dbReference>
<dbReference type="GO" id="GO:0003735">
    <property type="term" value="F:structural constituent of ribosome"/>
    <property type="evidence" value="ECO:0007669"/>
    <property type="project" value="InterPro"/>
</dbReference>
<geneLocation type="chloroplast" evidence="12"/>
<organism evidence="12">
    <name type="scientific">Chaetophoropsis pisiformis</name>
    <dbReference type="NCBI Taxonomy" id="1675661"/>
    <lineage>
        <taxon>Eukaryota</taxon>
        <taxon>Viridiplantae</taxon>
        <taxon>Chlorophyta</taxon>
        <taxon>core chlorophytes</taxon>
        <taxon>Chlorophyceae</taxon>
        <taxon>OCC clade</taxon>
        <taxon>Chaetophorales</taxon>
        <taxon>Chaetophoraceae</taxon>
        <taxon>Chaetophoropsis</taxon>
    </lineage>
</organism>
<dbReference type="PANTHER" id="PTHR11831:SF4">
    <property type="entry name" value="SMALL RIBOSOMAL SUBUNIT PROTEIN US4M"/>
    <property type="match status" value="1"/>
</dbReference>
<dbReference type="GO" id="GO:0006412">
    <property type="term" value="P:translation"/>
    <property type="evidence" value="ECO:0007669"/>
    <property type="project" value="UniProtKB-UniRule"/>
</dbReference>
<comment type="subunit">
    <text evidence="7">Part of the 30S ribosomal subunit. Contacts protein S5. The interaction surface between S4 and S5 is involved in control of translational fidelity.</text>
</comment>
<feature type="region of interest" description="Disordered" evidence="9">
    <location>
        <begin position="462"/>
        <end position="481"/>
    </location>
</feature>
<keyword evidence="12" id="KW-0934">Plastid</keyword>
<dbReference type="HAMAP" id="MF_01306_B">
    <property type="entry name" value="Ribosomal_uS4_B"/>
    <property type="match status" value="1"/>
</dbReference>
<dbReference type="InterPro" id="IPR022801">
    <property type="entry name" value="Ribosomal_uS4"/>
</dbReference>
<dbReference type="NCBIfam" id="NF003717">
    <property type="entry name" value="PRK05327.1"/>
    <property type="match status" value="1"/>
</dbReference>
<dbReference type="PROSITE" id="PS00632">
    <property type="entry name" value="RIBOSOMAL_S4"/>
    <property type="match status" value="1"/>
</dbReference>
<dbReference type="SMART" id="SM01390">
    <property type="entry name" value="Ribosomal_S4"/>
    <property type="match status" value="1"/>
</dbReference>
<feature type="domain" description="Small ribosomal subunit protein uS4 N-terminal" evidence="11">
    <location>
        <begin position="3"/>
        <end position="110"/>
    </location>
</feature>
<comment type="function">
    <text evidence="7">One of the primary rRNA binding proteins, it binds directly to 16S rRNA where it nucleates assembly of the body of the 30S subunit.</text>
</comment>
<dbReference type="InterPro" id="IPR005709">
    <property type="entry name" value="Ribosomal_uS4_bac-type"/>
</dbReference>
<evidence type="ECO:0000256" key="2">
    <source>
        <dbReference type="ARBA" id="ARBA00022730"/>
    </source>
</evidence>
<evidence type="ECO:0000259" key="10">
    <source>
        <dbReference type="SMART" id="SM00363"/>
    </source>
</evidence>
<dbReference type="GO" id="GO:0015935">
    <property type="term" value="C:small ribosomal subunit"/>
    <property type="evidence" value="ECO:0007669"/>
    <property type="project" value="InterPro"/>
</dbReference>
<comment type="similarity">
    <text evidence="1 7 8">Belongs to the universal ribosomal protein uS4 family.</text>
</comment>
<evidence type="ECO:0000256" key="5">
    <source>
        <dbReference type="ARBA" id="ARBA00023274"/>
    </source>
</evidence>
<sequence length="2803" mass="324403">MSRYLGPRLRITRRLGHLSGLTRKKPPFKPLNPVNPFGPKKIIPPGQHGRNKSFKKKPYESCEYDYLIRLKLKQRLRYHYGLTEKQLVRYVEQAKKIKGSTGRVLLRLLEMRLDNIVFRLHMAPTIKAARQLINHGHILVNKKKVTIPSYQCEPKDIITVAPKIISMELVSRFLNEFDREKSRYERLLKILEFGRKGTTMSLKTQKSLLTTKKSMINKTQKLSNVQSLKIGSMLNITINNKGRNEAEAISYAFGKMIVIHPYFFGRQSLNKNISVVIYKKSRNNKILYTYPANPFYLHLENLRKLNSLDIAKIFNNSMNKISIIKKQSKSAAKLKTSRSALIVMNGAKVLGNTRSSVAQRKTRITQNNINSNSDNQQVRSDKSGFSKEFSPSIFVRIIAAKCFNKKAKQKLLNISNLKTLRPNLSKDPVAYREKYVYTKTSRALRLFGTRFYGKILKTKKEKTSTMDRRRSISGSLGGSSNIKNTVNNTKAHLVTLKDKNWVKPYLPSTSLFHNKNVPVTFKSQQLNPNIGTIPNTLVTTPTLEAMSNCETYQNLPVFVNNYKTQINKLATLSKSTLTAKILNNFLYESKNQSFNVSSFHDFIFVVFSKLAHVLPKLGQFGSEKNLNFKIENILDISKNFNSFFKTQNFETQSIKSTKFSIDLLVLSLKLKQAIKVIQYTKQTGNVLLDFSGLTNTIQKNISLSLMLDKIKNMVETTVKFASSFLSTDVVVPSITLYFNKMFSFIFKAEKMIKDILINSIGTIKTLLMLSKVNSLNKNINENVLHQLVLSLTKRTTRVYKKLINFSMGSIQKAGLLEALGSNLLYSDMKNFTYSEYVHKQTNLLEKYSLYSSKNQNIEILKTLNYLMKYNLLNSSKIDLVTKSMNTKMENIPVILAYFKQKSVDQAKFNFLNSTLVHQRNLADKIEQKIWFEQLSQTFEQKLSKKQLKCQALVCEKLQLTEMLENVNFKLNLVNKYDQLLSKINRLKDFNLIKSTNYSVFTNLLKSHFNSLTILSFGSTIYFSKYNLFNSIAIKTVNKISQLLAKNSSVFKVLYLSKQQKLNATLTIESFNQNIVKAISLAKTNFIKELLLEISKNSDLAGFFNPFIDNRSKDFNFVTKLNQITCLYKLRKLNLLEDQIFTQLVTEMSEKLAVKQLNQTNLVLSSYLNNKTKLENFVEILSLDKFSGNSVLSLSSSSFSSNSVFWKKLSISVTPNLLEKGLANLKQLNLISGDKYSHLLVKFNNLYTQYRTLGLKANKKYLTEKFRILKTLLIFVSRNLIGFAFSKFKVFNQSNNWANNVLLKLGLQKQKQIKTSGSLLNKEKTNYVLNIKKLGSSAELIKLGFFVNNYIEMQYKSLYRNVLITSHIDNNLSEKIKVLKSVKLYLLRYKFIIENQQIIYTSNSRMLALKKQTSLLVDKNMYQNLKNSLNEILSMNFESLIQSKDFIVVYLMQELKTKLAYKLNLQSKYNLLTDSQIHQFHNTFMLLTSPDALVNLSQNLLLTVDLVNKGGDQQTNLSHQTYLKQKIFKFFKSGNLSVCYNALYNNSLVLDTNLDKVYFFAVLHKLKIELNKTKLKVLLMNYNEQAELDLSVTKSLNLKLHSAMYKTLTNLCLLEKAVSLNKDFVLSNQSLMTKKQAFLTEFNQILSYMIYMYNLNLLKDSDLLSEQIYEQFKTNYETIFKLVKKEAIVISELNKRKKWKFINYATYQTLFKTISENLTMKILSLLQRTEKSSLQQQSKHISTSSSILQELIQQTLEQLVNTSESTPTDFSSFIYGFVQKTSLINNLVSASQSKRVKVSTIFSNINMIKTTLQSLVAIEKKFQVLGPWGSKEKMLLQKQQKLRILQTLISNVHKQECFALKRPSNLFTISNKYKQILLINEFSVTHRKNWLKPIYNLSDVTPHQLSKQAKQTLVSQLETLQLNFKKENGSKLTNNLLNLQNEPPTLSSLNIYKNSIFGLLQKTKLLELDMNQTLKFEDNLSKFQTTQFFQNMLMQKLFFSTVELNLLKRDSANLFTYIFTVMPFKHRNNSQLQSFITSSNLQKLVSSGILSSTMANTIQKKMQLQVKKQNFRKIIYLLKTLQKLNYTSLTKFNTFVYYTKIIELFSCLSQLKQAKAISERKYVAIKQKVKLFSLFSNLNYKLLAVNETDSVKTELKKQLLQKLLQKLKQAKTVTQFKQNLKSVSSLRKDLAIVETSKKQSTKLSQLLFKLLKSRGRWAKVSVHQLATQKLITTRQQEKLNTIIDNQNVSKMRKLRHLIMVFDYCRTILQNQPNSMYTKANTELLQEVITSVLRSFTGPWRNVLVNLLYKNNFISKNSVVKYLSTVENIENTNRGSLANSDARGKSGTLLSTKMKLHRLLGIYFRQFKALLSAQKTRTIINSEFEQKLSSILSNILIILEKGDFSAFKIIYNSKWLNQLGKIETSVSAVGVSKKAKSNKVSSPIRDFVTTYNLVKEKYLPTYKNYILSEKMKVFKVYKNNLFQELLTLKQKVKNFATNESINRSYLHLNKSEQFVSEKQSFSPFFEITLLLNTTRLNQFKAQGLISLKTYKKLKSILNISLQRLTKVDKLFALQNLYSLTDDYKSSIENSNSNSDYTYDSSPGKIQFQFELNVKKTREQYINLIYKIILSYLKSEYKQIEKMLIKQKLLLQRLKNTKLKQKRIKQFRNLKTSKFSSSEQFNNFFKQLLNFLDSRYKSGGRNRRNPRINTIIRRLNQQLSFDKTLTQKFGEHLQMFIDKRFGPALPLPPHLELKRWKIKTSKLQSKQKSNLKYLILPVGIVRDLAPRRSVGLPILERFIIEYYSRK</sequence>
<dbReference type="SMART" id="SM00363">
    <property type="entry name" value="S4"/>
    <property type="match status" value="1"/>
</dbReference>
<dbReference type="SUPFAM" id="SSF55174">
    <property type="entry name" value="Alpha-L RNA-binding motif"/>
    <property type="match status" value="1"/>
</dbReference>
<dbReference type="PANTHER" id="PTHR11831">
    <property type="entry name" value="30S 40S RIBOSOMAL PROTEIN"/>
    <property type="match status" value="1"/>
</dbReference>
<evidence type="ECO:0000256" key="7">
    <source>
        <dbReference type="HAMAP-Rule" id="MF_01306"/>
    </source>
</evidence>
<dbReference type="EMBL" id="MN701163">
    <property type="protein sequence ID" value="QJE70472.1"/>
    <property type="molecule type" value="Genomic_DNA"/>
</dbReference>
<keyword evidence="3 7" id="KW-0694">RNA-binding</keyword>
<proteinExistence type="inferred from homology"/>
<keyword evidence="5 7" id="KW-0687">Ribonucleoprotein</keyword>
<dbReference type="Pfam" id="PF00163">
    <property type="entry name" value="Ribosomal_S4"/>
    <property type="match status" value="1"/>
</dbReference>
<evidence type="ECO:0000256" key="8">
    <source>
        <dbReference type="RuleBase" id="RU003699"/>
    </source>
</evidence>
<keyword evidence="4 7" id="KW-0689">Ribosomal protein</keyword>
<dbReference type="CDD" id="cd00165">
    <property type="entry name" value="S4"/>
    <property type="match status" value="1"/>
</dbReference>
<keyword evidence="2 7" id="KW-0699">rRNA-binding</keyword>
<name>A0A6M3U8X9_9CHLO</name>
<dbReference type="Pfam" id="PF01479">
    <property type="entry name" value="S4"/>
    <property type="match status" value="1"/>
</dbReference>
<dbReference type="FunFam" id="3.10.290.10:FF:000001">
    <property type="entry name" value="30S ribosomal protein S4"/>
    <property type="match status" value="1"/>
</dbReference>
<evidence type="ECO:0000256" key="6">
    <source>
        <dbReference type="ARBA" id="ARBA00035158"/>
    </source>
</evidence>
<dbReference type="GO" id="GO:0042274">
    <property type="term" value="P:ribosomal small subunit biogenesis"/>
    <property type="evidence" value="ECO:0007669"/>
    <property type="project" value="TreeGrafter"/>
</dbReference>
<reference evidence="12" key="1">
    <citation type="submission" date="2019-11" db="EMBL/GenBank/DDBJ databases">
        <title>The Chloroplast Genome of the Green Alga chaetophora pisiformis.</title>
        <authorList>
            <person name="Liu B."/>
        </authorList>
    </citation>
    <scope>NUCLEOTIDE SEQUENCE</scope>
    <source>
        <strain evidence="12">FACHB-2289</strain>
    </source>
</reference>